<reference evidence="1" key="1">
    <citation type="submission" date="2020-03" db="EMBL/GenBank/DDBJ databases">
        <title>The deep terrestrial virosphere.</title>
        <authorList>
            <person name="Holmfeldt K."/>
            <person name="Nilsson E."/>
            <person name="Simone D."/>
            <person name="Lopez-Fernandez M."/>
            <person name="Wu X."/>
            <person name="de Brujin I."/>
            <person name="Lundin D."/>
            <person name="Andersson A."/>
            <person name="Bertilsson S."/>
            <person name="Dopson M."/>
        </authorList>
    </citation>
    <scope>NUCLEOTIDE SEQUENCE</scope>
    <source>
        <strain evidence="1">MM415A03788</strain>
    </source>
</reference>
<protein>
    <submittedName>
        <fullName evidence="1">Uncharacterized protein</fullName>
    </submittedName>
</protein>
<dbReference type="EMBL" id="MT141783">
    <property type="protein sequence ID" value="QJA70325.1"/>
    <property type="molecule type" value="Genomic_DNA"/>
</dbReference>
<gene>
    <name evidence="1" type="ORF">MM415A03788_0009</name>
</gene>
<sequence length="110" mass="13287">MPKGLPRILRTCINPDCQQEFKPLNNKQRFCQAPACREMQREATNEYRQQWWKNYRAGMPSQKELRQGYCKEKRCCFLCGKPLRKGERINHIPCIEKRAYRRIDGNYLYV</sequence>
<organism evidence="1">
    <name type="scientific">viral metagenome</name>
    <dbReference type="NCBI Taxonomy" id="1070528"/>
    <lineage>
        <taxon>unclassified sequences</taxon>
        <taxon>metagenomes</taxon>
        <taxon>organismal metagenomes</taxon>
    </lineage>
</organism>
<name>A0A6M3JMK0_9ZZZZ</name>
<dbReference type="AlphaFoldDB" id="A0A6M3JMK0"/>
<proteinExistence type="predicted"/>
<accession>A0A6M3JMK0</accession>
<evidence type="ECO:0000313" key="1">
    <source>
        <dbReference type="EMBL" id="QJA70325.1"/>
    </source>
</evidence>